<dbReference type="EMBL" id="QRFF01000001">
    <property type="protein sequence ID" value="KAA3504378.1"/>
    <property type="molecule type" value="Genomic_DNA"/>
</dbReference>
<comment type="caution">
    <text evidence="2">The sequence shown here is derived from an EMBL/GenBank/DDBJ whole genome shotgun (WGS) entry which is preliminary data.</text>
</comment>
<evidence type="ECO:0000313" key="2">
    <source>
        <dbReference type="EMBL" id="KAA3504378.1"/>
    </source>
</evidence>
<protein>
    <submittedName>
        <fullName evidence="2">Uncharacterized protein</fullName>
    </submittedName>
</protein>
<dbReference type="AlphaFoldDB" id="A0AA88F3C9"/>
<proteinExistence type="predicted"/>
<evidence type="ECO:0000313" key="3">
    <source>
        <dbReference type="Proteomes" id="UP000473658"/>
    </source>
</evidence>
<sequence length="220" mass="24966">MGALMNESDERFLKDLGWSELWFPWKNKGRVILVRSDSRGAWDKIAIVLSSLALVVSSFATIATWRQVDLMRSQMTSNERNSAFSKLALKLDQYCQTLLSVDFVPAQTGRRNSSEIGVQYSLALDELHSAIRDFEKWSTEDQIPVIADISIWVLVQQLRMPTKDYVPPKSSVSIINRSGCALVTMRLSGWYRGSTRGLFTSQERDEIYKNISVPPYFGGD</sequence>
<gene>
    <name evidence="2" type="ORF">DXM27_03840</name>
</gene>
<keyword evidence="1" id="KW-0472">Membrane</keyword>
<dbReference type="Proteomes" id="UP000473658">
    <property type="component" value="Unassembled WGS sequence"/>
</dbReference>
<accession>A0AA88F3C9</accession>
<keyword evidence="1" id="KW-1133">Transmembrane helix</keyword>
<keyword evidence="1" id="KW-0812">Transmembrane</keyword>
<feature type="transmembrane region" description="Helical" evidence="1">
    <location>
        <begin position="45"/>
        <end position="65"/>
    </location>
</feature>
<evidence type="ECO:0000256" key="1">
    <source>
        <dbReference type="SAM" id="Phobius"/>
    </source>
</evidence>
<organism evidence="2 3">
    <name type="scientific">Rhizobium rhizogenes</name>
    <name type="common">Agrobacterium rhizogenes</name>
    <dbReference type="NCBI Taxonomy" id="359"/>
    <lineage>
        <taxon>Bacteria</taxon>
        <taxon>Pseudomonadati</taxon>
        <taxon>Pseudomonadota</taxon>
        <taxon>Alphaproteobacteria</taxon>
        <taxon>Hyphomicrobiales</taxon>
        <taxon>Rhizobiaceae</taxon>
        <taxon>Rhizobium/Agrobacterium group</taxon>
        <taxon>Rhizobium</taxon>
    </lineage>
</organism>
<name>A0AA88F3C9_RHIRH</name>
<reference evidence="2 3" key="1">
    <citation type="submission" date="2018-08" db="EMBL/GenBank/DDBJ databases">
        <title>Crown Gall in kiwifruit.</title>
        <authorList>
            <person name="Visnovsky S.B."/>
            <person name="Pitman A.R."/>
        </authorList>
    </citation>
    <scope>NUCLEOTIDE SEQUENCE [LARGE SCALE GENOMIC DNA]</scope>
    <source>
        <strain evidence="2 3">SBV_302_78_2</strain>
    </source>
</reference>